<dbReference type="Gene3D" id="3.40.30.10">
    <property type="entry name" value="Glutaredoxin"/>
    <property type="match status" value="1"/>
</dbReference>
<dbReference type="SUPFAM" id="SSF52833">
    <property type="entry name" value="Thioredoxin-like"/>
    <property type="match status" value="1"/>
</dbReference>
<dbReference type="InterPro" id="IPR019734">
    <property type="entry name" value="TPR_rpt"/>
</dbReference>
<dbReference type="PROSITE" id="PS50005">
    <property type="entry name" value="TPR"/>
    <property type="match status" value="1"/>
</dbReference>
<sequence length="159" mass="18474">MNTGPYSNEMVQNFLQEHFIPVKSQCFFDKPTELMEKFGIKWTPTLIIHDRYGKEHHRIVGYVPVEDLMAHLDFGRGKIFFNADNLKKAIEIFNGVIECHPDTGIAPEAVYYRGVAEYKMTHDAIALRKIYDTLLQKYPQGEWTRRSQPYASIPSYAEV</sequence>
<dbReference type="InterPro" id="IPR036249">
    <property type="entry name" value="Thioredoxin-like_sf"/>
</dbReference>
<organism evidence="3 4">
    <name type="scientific">Candidatus Nitrobium versatile</name>
    <dbReference type="NCBI Taxonomy" id="2884831"/>
    <lineage>
        <taxon>Bacteria</taxon>
        <taxon>Pseudomonadati</taxon>
        <taxon>Nitrospirota</taxon>
        <taxon>Nitrospiria</taxon>
        <taxon>Nitrospirales</taxon>
        <taxon>Nitrospiraceae</taxon>
        <taxon>Candidatus Nitrobium</taxon>
    </lineage>
</organism>
<dbReference type="InterPro" id="IPR011990">
    <property type="entry name" value="TPR-like_helical_dom_sf"/>
</dbReference>
<dbReference type="AlphaFoldDB" id="A0A953JC40"/>
<feature type="repeat" description="TPR" evidence="1">
    <location>
        <begin position="70"/>
        <end position="103"/>
    </location>
</feature>
<dbReference type="CDD" id="cd02947">
    <property type="entry name" value="TRX_family"/>
    <property type="match status" value="1"/>
</dbReference>
<dbReference type="Proteomes" id="UP000705867">
    <property type="component" value="Unassembled WGS sequence"/>
</dbReference>
<evidence type="ECO:0000313" key="4">
    <source>
        <dbReference type="Proteomes" id="UP000705867"/>
    </source>
</evidence>
<proteinExistence type="predicted"/>
<dbReference type="Pfam" id="PF13098">
    <property type="entry name" value="Thioredoxin_2"/>
    <property type="match status" value="1"/>
</dbReference>
<evidence type="ECO:0000259" key="2">
    <source>
        <dbReference type="Pfam" id="PF13098"/>
    </source>
</evidence>
<accession>A0A953JC40</accession>
<dbReference type="InterPro" id="IPR012336">
    <property type="entry name" value="Thioredoxin-like_fold"/>
</dbReference>
<evidence type="ECO:0000256" key="1">
    <source>
        <dbReference type="PROSITE-ProRule" id="PRU00339"/>
    </source>
</evidence>
<keyword evidence="1" id="KW-0802">TPR repeat</keyword>
<feature type="domain" description="Thioredoxin-like fold" evidence="2">
    <location>
        <begin position="11"/>
        <end position="71"/>
    </location>
</feature>
<dbReference type="EMBL" id="JAIOIV010000054">
    <property type="protein sequence ID" value="MBZ0155905.1"/>
    <property type="molecule type" value="Genomic_DNA"/>
</dbReference>
<dbReference type="SUPFAM" id="SSF48452">
    <property type="entry name" value="TPR-like"/>
    <property type="match status" value="1"/>
</dbReference>
<reference evidence="3" key="1">
    <citation type="journal article" date="2021" name="bioRxiv">
        <title>Unraveling nitrogen, sulfur and carbon metabolic pathways and microbial community transcriptional responses to substrate deprivation and toxicity stresses in a bioreactor mimicking anoxic brackish coastal sediment conditions.</title>
        <authorList>
            <person name="Martins P.D."/>
            <person name="Echeveste M.J."/>
            <person name="Arshad A."/>
            <person name="Kurth J."/>
            <person name="Ouboter H."/>
            <person name="Jetten M.S.M."/>
            <person name="Welte C.U."/>
        </authorList>
    </citation>
    <scope>NUCLEOTIDE SEQUENCE</scope>
    <source>
        <strain evidence="3">MAG_39</strain>
    </source>
</reference>
<name>A0A953JC40_9BACT</name>
<comment type="caution">
    <text evidence="3">The sequence shown here is derived from an EMBL/GenBank/DDBJ whole genome shotgun (WGS) entry which is preliminary data.</text>
</comment>
<reference evidence="3" key="2">
    <citation type="submission" date="2021-08" db="EMBL/GenBank/DDBJ databases">
        <authorList>
            <person name="Dalcin Martins P."/>
        </authorList>
    </citation>
    <scope>NUCLEOTIDE SEQUENCE</scope>
    <source>
        <strain evidence="3">MAG_39</strain>
    </source>
</reference>
<evidence type="ECO:0000313" key="3">
    <source>
        <dbReference type="EMBL" id="MBZ0155905.1"/>
    </source>
</evidence>
<gene>
    <name evidence="3" type="ORF">K8I29_06780</name>
</gene>
<protein>
    <submittedName>
        <fullName evidence="3">Thioredoxin fold domain-containing protein</fullName>
    </submittedName>
</protein>